<dbReference type="KEGG" id="bfo:118412264"/>
<keyword evidence="5 13" id="KW-0812">Transmembrane</keyword>
<feature type="transmembrane region" description="Helical" evidence="13">
    <location>
        <begin position="462"/>
        <end position="484"/>
    </location>
</feature>
<keyword evidence="4" id="KW-0245">EGF-like domain</keyword>
<dbReference type="PROSITE" id="PS50221">
    <property type="entry name" value="GAIN_B"/>
    <property type="match status" value="1"/>
</dbReference>
<dbReference type="InterPro" id="IPR046338">
    <property type="entry name" value="GAIN_dom_sf"/>
</dbReference>
<keyword evidence="16" id="KW-1185">Reference proteome</keyword>
<dbReference type="SUPFAM" id="SSF81321">
    <property type="entry name" value="Family A G protein-coupled receptor-like"/>
    <property type="match status" value="1"/>
</dbReference>
<dbReference type="Proteomes" id="UP000001554">
    <property type="component" value="Chromosome 1"/>
</dbReference>
<evidence type="ECO:0000256" key="8">
    <source>
        <dbReference type="ARBA" id="ARBA00022837"/>
    </source>
</evidence>
<evidence type="ECO:0000256" key="4">
    <source>
        <dbReference type="ARBA" id="ARBA00022536"/>
    </source>
</evidence>
<keyword evidence="3" id="KW-1003">Cell membrane</keyword>
<dbReference type="PROSITE" id="PS50261">
    <property type="entry name" value="G_PROTEIN_RECEP_F2_4"/>
    <property type="match status" value="1"/>
</dbReference>
<dbReference type="FunFam" id="1.20.1070.10:FF:000054">
    <property type="entry name" value="Adhesion G protein-coupled receptor E3"/>
    <property type="match status" value="1"/>
</dbReference>
<dbReference type="SMART" id="SM00303">
    <property type="entry name" value="GPS"/>
    <property type="match status" value="1"/>
</dbReference>
<protein>
    <submittedName>
        <fullName evidence="17">Adhesion G protein-coupled receptor L2-like</fullName>
    </submittedName>
</protein>
<keyword evidence="12" id="KW-0325">Glycoprotein</keyword>
<reference evidence="16" key="1">
    <citation type="journal article" date="2020" name="Nat. Ecol. Evol.">
        <title>Deeply conserved synteny resolves early events in vertebrate evolution.</title>
        <authorList>
            <person name="Simakov O."/>
            <person name="Marletaz F."/>
            <person name="Yue J.X."/>
            <person name="O'Connell B."/>
            <person name="Jenkins J."/>
            <person name="Brandt A."/>
            <person name="Calef R."/>
            <person name="Tung C.H."/>
            <person name="Huang T.K."/>
            <person name="Schmutz J."/>
            <person name="Satoh N."/>
            <person name="Yu J.K."/>
            <person name="Putnam N.H."/>
            <person name="Green R.E."/>
            <person name="Rokhsar D.S."/>
        </authorList>
    </citation>
    <scope>NUCLEOTIDE SEQUENCE [LARGE SCALE GENOMIC DNA]</scope>
    <source>
        <strain evidence="16">S238N-H82</strain>
    </source>
</reference>
<feature type="transmembrane region" description="Helical" evidence="13">
    <location>
        <begin position="373"/>
        <end position="396"/>
    </location>
</feature>
<keyword evidence="6" id="KW-0732">Signal</keyword>
<feature type="transmembrane region" description="Helical" evidence="13">
    <location>
        <begin position="335"/>
        <end position="361"/>
    </location>
</feature>
<dbReference type="PANTHER" id="PTHR12011:SF471">
    <property type="entry name" value="G-PROTEIN COUPLED RECEPTORS FAMILY 2 PROFILE 2 DOMAIN-CONTAINING PROTEIN"/>
    <property type="match status" value="1"/>
</dbReference>
<feature type="domain" description="G-protein coupled receptors family 2 profile 2" evidence="15">
    <location>
        <begin position="269"/>
        <end position="514"/>
    </location>
</feature>
<reference evidence="17" key="2">
    <citation type="submission" date="2025-08" db="UniProtKB">
        <authorList>
            <consortium name="RefSeq"/>
        </authorList>
    </citation>
    <scope>IDENTIFICATION</scope>
    <source>
        <strain evidence="17">S238N-H82</strain>
        <tissue evidence="17">Testes</tissue>
    </source>
</reference>
<dbReference type="GO" id="GO:0007166">
    <property type="term" value="P:cell surface receptor signaling pathway"/>
    <property type="evidence" value="ECO:0007669"/>
    <property type="project" value="InterPro"/>
</dbReference>
<evidence type="ECO:0000256" key="13">
    <source>
        <dbReference type="SAM" id="Phobius"/>
    </source>
</evidence>
<keyword evidence="11" id="KW-1015">Disulfide bond</keyword>
<evidence type="ECO:0000256" key="10">
    <source>
        <dbReference type="ARBA" id="ARBA00023136"/>
    </source>
</evidence>
<dbReference type="RefSeq" id="XP_035670937.1">
    <property type="nucleotide sequence ID" value="XM_035815044.1"/>
</dbReference>
<dbReference type="PANTHER" id="PTHR12011">
    <property type="entry name" value="ADHESION G-PROTEIN COUPLED RECEPTOR"/>
    <property type="match status" value="1"/>
</dbReference>
<sequence>MILDRLRSVSILLSGDIITIVRMLSTLVEIQERQLENVPQEERKGIATDFTQAMVQCGSIVLKDKYRSAWNEVPSGSQPRLAASLSDSMEKAGLLLAKTSPTEEISISQENVVMDIVPASTGNATYPNLTKAGTSPQWSDVIDRITLPPVDRQVVVALYNTLGDYFNTRPEETIVNSRVISASLVNSSSTESDLGGNVTIVLGHIKQDDKTVNLSTSFCSFWNQSRGNWSTDGCTAKVTDDGHTICECNHLTNFAILVDVIGHKDEFALHVITYIGCIISIASLLFCICAFLGRRRVRCPRTIILANLCICLLVAEVVFLAAVDKTQNKTVCTVIAIALHYLFLAVFAWMCVEGIELYIILVKIFNLKSSRMVYYYLLGYGTPGVVVGVSVTVNYLMGLDGYVTEKYCWLAVKNYFIFSFVGPMLFVIVVNIGVLIMTLKIIHTKRSSRKLDESRGKKIRHWVRVSLSLICVLGVTWVLGVLYIVRETIFFAYAFAIINSLQGLFILIFHCLLNEKVQDEMKRSISRSGRRRTLNSTGSVTTFRQKLGSFSSTSSHTWQTPPSTMVTSYPRKLQGTRLDHPIVIPRVQLPNPRY</sequence>
<dbReference type="InterPro" id="IPR057244">
    <property type="entry name" value="GAIN_B"/>
</dbReference>
<dbReference type="Gene3D" id="2.60.220.50">
    <property type="match status" value="1"/>
</dbReference>
<feature type="domain" description="GAIN-B" evidence="14">
    <location>
        <begin position="103"/>
        <end position="264"/>
    </location>
</feature>
<evidence type="ECO:0000256" key="9">
    <source>
        <dbReference type="ARBA" id="ARBA00022989"/>
    </source>
</evidence>
<evidence type="ECO:0000259" key="15">
    <source>
        <dbReference type="PROSITE" id="PS50261"/>
    </source>
</evidence>
<dbReference type="PROSITE" id="PS00650">
    <property type="entry name" value="G_PROTEIN_RECEP_F2_2"/>
    <property type="match status" value="1"/>
</dbReference>
<accession>A0A9J7MKH4</accession>
<keyword evidence="9 13" id="KW-1133">Transmembrane helix</keyword>
<dbReference type="InterPro" id="IPR017983">
    <property type="entry name" value="GPCR_2_secretin-like_CS"/>
</dbReference>
<evidence type="ECO:0000256" key="1">
    <source>
        <dbReference type="ARBA" id="ARBA00004651"/>
    </source>
</evidence>
<name>A0A9J7MKH4_BRAFL</name>
<dbReference type="Pfam" id="PF00002">
    <property type="entry name" value="7tm_2"/>
    <property type="match status" value="1"/>
</dbReference>
<feature type="transmembrane region" description="Helical" evidence="13">
    <location>
        <begin position="267"/>
        <end position="292"/>
    </location>
</feature>
<dbReference type="InterPro" id="IPR017981">
    <property type="entry name" value="GPCR_2-like_7TM"/>
</dbReference>
<dbReference type="GeneID" id="118412264"/>
<evidence type="ECO:0000256" key="7">
    <source>
        <dbReference type="ARBA" id="ARBA00022737"/>
    </source>
</evidence>
<dbReference type="Gene3D" id="1.25.40.610">
    <property type="match status" value="1"/>
</dbReference>
<dbReference type="GO" id="GO:0005886">
    <property type="term" value="C:plasma membrane"/>
    <property type="evidence" value="ECO:0000318"/>
    <property type="project" value="GO_Central"/>
</dbReference>
<dbReference type="AlphaFoldDB" id="A0A9J7MKH4"/>
<evidence type="ECO:0000256" key="6">
    <source>
        <dbReference type="ARBA" id="ARBA00022729"/>
    </source>
</evidence>
<feature type="transmembrane region" description="Helical" evidence="13">
    <location>
        <begin position="304"/>
        <end position="323"/>
    </location>
</feature>
<evidence type="ECO:0000256" key="3">
    <source>
        <dbReference type="ARBA" id="ARBA00022475"/>
    </source>
</evidence>
<evidence type="ECO:0000256" key="11">
    <source>
        <dbReference type="ARBA" id="ARBA00023157"/>
    </source>
</evidence>
<evidence type="ECO:0000259" key="14">
    <source>
        <dbReference type="PROSITE" id="PS50221"/>
    </source>
</evidence>
<keyword evidence="8" id="KW-0106">Calcium</keyword>
<organism evidence="16 17">
    <name type="scientific">Branchiostoma floridae</name>
    <name type="common">Florida lancelet</name>
    <name type="synonym">Amphioxus</name>
    <dbReference type="NCBI Taxonomy" id="7739"/>
    <lineage>
        <taxon>Eukaryota</taxon>
        <taxon>Metazoa</taxon>
        <taxon>Chordata</taxon>
        <taxon>Cephalochordata</taxon>
        <taxon>Leptocardii</taxon>
        <taxon>Amphioxiformes</taxon>
        <taxon>Branchiostomatidae</taxon>
        <taxon>Branchiostoma</taxon>
    </lineage>
</organism>
<feature type="transmembrane region" description="Helical" evidence="13">
    <location>
        <begin position="416"/>
        <end position="442"/>
    </location>
</feature>
<evidence type="ECO:0000313" key="16">
    <source>
        <dbReference type="Proteomes" id="UP000001554"/>
    </source>
</evidence>
<gene>
    <name evidence="17" type="primary">LOC118412264</name>
</gene>
<comment type="subcellular location">
    <subcellularLocation>
        <location evidence="1">Cell membrane</location>
        <topology evidence="1">Multi-pass membrane protein</topology>
    </subcellularLocation>
</comment>
<evidence type="ECO:0000313" key="17">
    <source>
        <dbReference type="RefSeq" id="XP_035670937.1"/>
    </source>
</evidence>
<evidence type="ECO:0000256" key="12">
    <source>
        <dbReference type="ARBA" id="ARBA00023180"/>
    </source>
</evidence>
<proteinExistence type="inferred from homology"/>
<comment type="similarity">
    <text evidence="2">Belongs to the G-protein coupled receptor 2 family. Adhesion G-protein coupled receptor (ADGR) subfamily.</text>
</comment>
<dbReference type="Pfam" id="PF01825">
    <property type="entry name" value="GPS"/>
    <property type="match status" value="1"/>
</dbReference>
<feature type="transmembrane region" description="Helical" evidence="13">
    <location>
        <begin position="490"/>
        <end position="513"/>
    </location>
</feature>
<keyword evidence="10 13" id="KW-0472">Membrane</keyword>
<dbReference type="GO" id="GO:0007186">
    <property type="term" value="P:G protein-coupled receptor signaling pathway"/>
    <property type="evidence" value="ECO:0000318"/>
    <property type="project" value="GO_Central"/>
</dbReference>
<dbReference type="Gene3D" id="1.20.1070.10">
    <property type="entry name" value="Rhodopsin 7-helix transmembrane proteins"/>
    <property type="match status" value="1"/>
</dbReference>
<dbReference type="GO" id="GO:0004930">
    <property type="term" value="F:G protein-coupled receptor activity"/>
    <property type="evidence" value="ECO:0000318"/>
    <property type="project" value="GO_Central"/>
</dbReference>
<dbReference type="InterPro" id="IPR000203">
    <property type="entry name" value="GPS"/>
</dbReference>
<keyword evidence="7" id="KW-0677">Repeat</keyword>
<dbReference type="InterPro" id="IPR032471">
    <property type="entry name" value="AGRL2-4_GAIN_subdom_A"/>
</dbReference>
<evidence type="ECO:0000256" key="5">
    <source>
        <dbReference type="ARBA" id="ARBA00022692"/>
    </source>
</evidence>
<dbReference type="Pfam" id="PF16489">
    <property type="entry name" value="GAIN"/>
    <property type="match status" value="1"/>
</dbReference>
<dbReference type="InterPro" id="IPR000832">
    <property type="entry name" value="GPCR_2_secretin-like"/>
</dbReference>
<evidence type="ECO:0000256" key="2">
    <source>
        <dbReference type="ARBA" id="ARBA00007343"/>
    </source>
</evidence>
<dbReference type="OrthoDB" id="10052455at2759"/>
<dbReference type="PRINTS" id="PR00249">
    <property type="entry name" value="GPCRSECRETIN"/>
</dbReference>
<dbReference type="OMA" id="ETIFFAY"/>